<feature type="transmembrane region" description="Helical" evidence="7">
    <location>
        <begin position="278"/>
        <end position="306"/>
    </location>
</feature>
<evidence type="ECO:0000313" key="10">
    <source>
        <dbReference type="Proteomes" id="UP000030408"/>
    </source>
</evidence>
<dbReference type="Proteomes" id="UP000030408">
    <property type="component" value="Unassembled WGS sequence"/>
</dbReference>
<evidence type="ECO:0000256" key="3">
    <source>
        <dbReference type="ARBA" id="ARBA00022475"/>
    </source>
</evidence>
<dbReference type="AlphaFoldDB" id="A0A0A3I380"/>
<dbReference type="CDD" id="cd17324">
    <property type="entry name" value="MFS_NepI_like"/>
    <property type="match status" value="1"/>
</dbReference>
<feature type="transmembrane region" description="Helical" evidence="7">
    <location>
        <begin position="72"/>
        <end position="91"/>
    </location>
</feature>
<dbReference type="Pfam" id="PF07690">
    <property type="entry name" value="MFS_1"/>
    <property type="match status" value="1"/>
</dbReference>
<evidence type="ECO:0000256" key="7">
    <source>
        <dbReference type="SAM" id="Phobius"/>
    </source>
</evidence>
<organism evidence="9 10">
    <name type="scientific">Ureibacillus sinduriensis BLB-1 = JCM 15800</name>
    <dbReference type="NCBI Taxonomy" id="1384057"/>
    <lineage>
        <taxon>Bacteria</taxon>
        <taxon>Bacillati</taxon>
        <taxon>Bacillota</taxon>
        <taxon>Bacilli</taxon>
        <taxon>Bacillales</taxon>
        <taxon>Caryophanaceae</taxon>
        <taxon>Ureibacillus</taxon>
    </lineage>
</organism>
<evidence type="ECO:0000256" key="5">
    <source>
        <dbReference type="ARBA" id="ARBA00022989"/>
    </source>
</evidence>
<feature type="transmembrane region" description="Helical" evidence="7">
    <location>
        <begin position="97"/>
        <end position="118"/>
    </location>
</feature>
<dbReference type="eggNOG" id="COG2814">
    <property type="taxonomic scope" value="Bacteria"/>
</dbReference>
<keyword evidence="3" id="KW-1003">Cell membrane</keyword>
<evidence type="ECO:0000313" key="9">
    <source>
        <dbReference type="EMBL" id="KGR79261.1"/>
    </source>
</evidence>
<dbReference type="InterPro" id="IPR011701">
    <property type="entry name" value="MFS"/>
</dbReference>
<evidence type="ECO:0000256" key="1">
    <source>
        <dbReference type="ARBA" id="ARBA00004651"/>
    </source>
</evidence>
<comment type="caution">
    <text evidence="9">The sequence shown here is derived from an EMBL/GenBank/DDBJ whole genome shotgun (WGS) entry which is preliminary data.</text>
</comment>
<feature type="transmembrane region" description="Helical" evidence="7">
    <location>
        <begin position="160"/>
        <end position="183"/>
    </location>
</feature>
<dbReference type="RefSeq" id="WP_036197099.1">
    <property type="nucleotide sequence ID" value="NZ_AVCY01000031.1"/>
</dbReference>
<feature type="transmembrane region" description="Helical" evidence="7">
    <location>
        <begin position="238"/>
        <end position="257"/>
    </location>
</feature>
<dbReference type="PROSITE" id="PS50850">
    <property type="entry name" value="MFS"/>
    <property type="match status" value="1"/>
</dbReference>
<dbReference type="SUPFAM" id="SSF103473">
    <property type="entry name" value="MFS general substrate transporter"/>
    <property type="match status" value="1"/>
</dbReference>
<evidence type="ECO:0000256" key="4">
    <source>
        <dbReference type="ARBA" id="ARBA00022692"/>
    </source>
</evidence>
<dbReference type="InterPro" id="IPR020846">
    <property type="entry name" value="MFS_dom"/>
</dbReference>
<dbReference type="GO" id="GO:0022857">
    <property type="term" value="F:transmembrane transporter activity"/>
    <property type="evidence" value="ECO:0007669"/>
    <property type="project" value="InterPro"/>
</dbReference>
<reference evidence="9 10" key="1">
    <citation type="submission" date="2014-02" db="EMBL/GenBank/DDBJ databases">
        <title>Draft genome sequence of Lysinibacillus sinduriensis JCM 15800.</title>
        <authorList>
            <person name="Zhang F."/>
            <person name="Wang G."/>
            <person name="Zhang L."/>
        </authorList>
    </citation>
    <scope>NUCLEOTIDE SEQUENCE [LARGE SCALE GENOMIC DNA]</scope>
    <source>
        <strain evidence="9 10">JCM 15800</strain>
    </source>
</reference>
<gene>
    <name evidence="9" type="ORF">CD33_00510</name>
</gene>
<feature type="transmembrane region" description="Helical" evidence="7">
    <location>
        <begin position="326"/>
        <end position="350"/>
    </location>
</feature>
<comment type="subcellular location">
    <subcellularLocation>
        <location evidence="1">Cell membrane</location>
        <topology evidence="1">Multi-pass membrane protein</topology>
    </subcellularLocation>
</comment>
<accession>A0A0A3I380</accession>
<protein>
    <submittedName>
        <fullName evidence="9">MFS transporter</fullName>
    </submittedName>
</protein>
<feature type="domain" description="Major facilitator superfamily (MFS) profile" evidence="8">
    <location>
        <begin position="6"/>
        <end position="381"/>
    </location>
</feature>
<keyword evidence="6 7" id="KW-0472">Membrane</keyword>
<evidence type="ECO:0000256" key="2">
    <source>
        <dbReference type="ARBA" id="ARBA00022448"/>
    </source>
</evidence>
<keyword evidence="5 7" id="KW-1133">Transmembrane helix</keyword>
<proteinExistence type="predicted"/>
<dbReference type="GO" id="GO:0005886">
    <property type="term" value="C:plasma membrane"/>
    <property type="evidence" value="ECO:0007669"/>
    <property type="project" value="UniProtKB-SubCell"/>
</dbReference>
<dbReference type="InterPro" id="IPR036259">
    <property type="entry name" value="MFS_trans_sf"/>
</dbReference>
<dbReference type="PANTHER" id="PTHR43124">
    <property type="entry name" value="PURINE EFFLUX PUMP PBUE"/>
    <property type="match status" value="1"/>
</dbReference>
<evidence type="ECO:0000259" key="8">
    <source>
        <dbReference type="PROSITE" id="PS50850"/>
    </source>
</evidence>
<feature type="transmembrane region" description="Helical" evidence="7">
    <location>
        <begin position="357"/>
        <end position="377"/>
    </location>
</feature>
<dbReference type="PANTHER" id="PTHR43124:SF10">
    <property type="entry name" value="PURINE EFFLUX PUMP PBUE"/>
    <property type="match status" value="1"/>
</dbReference>
<dbReference type="STRING" id="1384057.CD33_00510"/>
<dbReference type="EMBL" id="JPVO01000025">
    <property type="protein sequence ID" value="KGR79261.1"/>
    <property type="molecule type" value="Genomic_DNA"/>
</dbReference>
<keyword evidence="2" id="KW-0813">Transport</keyword>
<feature type="transmembrane region" description="Helical" evidence="7">
    <location>
        <begin position="203"/>
        <end position="223"/>
    </location>
</feature>
<dbReference type="Gene3D" id="1.20.1250.20">
    <property type="entry name" value="MFS general substrate transporter like domains"/>
    <property type="match status" value="2"/>
</dbReference>
<keyword evidence="10" id="KW-1185">Reference proteome</keyword>
<evidence type="ECO:0000256" key="6">
    <source>
        <dbReference type="ARBA" id="ARBA00023136"/>
    </source>
</evidence>
<sequence>MSNTLKIYILAIVSFLVGTSEYIISGILDTIADSLEITLAAAGQLITIFSLVYAIFTPILMGITSSIDRRKLMIFSLGLFVIGNILAFILPGYGLFVVARVVMALGAGMVVVTALTIAAQIAPEGKQGSAIATVVMGFTASLIIGVPLGRIISSLLGWKVIFGGIALLGILAMIIIRASIPIIKGDKHIPLVKQLALLKKSRVTIGLAITFFWLGGYSIAYTYLSPYLLNISGIEEKLLSGALMIFGIASLFGSKFGGFSTDRWGVQKTLLGGMSLHIIMLILLSLVTNSYISVLIILILWSFSAWSSGPTQQYNLATIEPESSGILLGLNQSVMQLAMAAGAGIGGIFVEKISLSSVTWIGALGVTISIVLTLALSRVQLSKIPKE</sequence>
<feature type="transmembrane region" description="Helical" evidence="7">
    <location>
        <begin position="130"/>
        <end position="148"/>
    </location>
</feature>
<keyword evidence="4 7" id="KW-0812">Transmembrane</keyword>
<name>A0A0A3I380_9BACL</name>
<dbReference type="InterPro" id="IPR050189">
    <property type="entry name" value="MFS_Efflux_Transporters"/>
</dbReference>
<dbReference type="OrthoDB" id="337363at2"/>
<feature type="transmembrane region" description="Helical" evidence="7">
    <location>
        <begin position="7"/>
        <end position="25"/>
    </location>
</feature>
<feature type="transmembrane region" description="Helical" evidence="7">
    <location>
        <begin position="37"/>
        <end position="60"/>
    </location>
</feature>